<dbReference type="InterPro" id="IPR009057">
    <property type="entry name" value="Homeodomain-like_sf"/>
</dbReference>
<evidence type="ECO:0000256" key="2">
    <source>
        <dbReference type="ARBA" id="ARBA00023125"/>
    </source>
</evidence>
<dbReference type="GO" id="GO:0005634">
    <property type="term" value="C:nucleus"/>
    <property type="evidence" value="ECO:0007669"/>
    <property type="project" value="TreeGrafter"/>
</dbReference>
<dbReference type="GO" id="GO:0000978">
    <property type="term" value="F:RNA polymerase II cis-regulatory region sequence-specific DNA binding"/>
    <property type="evidence" value="ECO:0007669"/>
    <property type="project" value="TreeGrafter"/>
</dbReference>
<dbReference type="PROSITE" id="PS50090">
    <property type="entry name" value="MYB_LIKE"/>
    <property type="match status" value="2"/>
</dbReference>
<dbReference type="GO" id="GO:0000981">
    <property type="term" value="F:DNA-binding transcription factor activity, RNA polymerase II-specific"/>
    <property type="evidence" value="ECO:0007669"/>
    <property type="project" value="TreeGrafter"/>
</dbReference>
<name>A0A5J4Z1N3_PORPP</name>
<evidence type="ECO:0000313" key="6">
    <source>
        <dbReference type="EMBL" id="KAA8497238.1"/>
    </source>
</evidence>
<dbReference type="SMART" id="SM00717">
    <property type="entry name" value="SANT"/>
    <property type="match status" value="2"/>
</dbReference>
<feature type="domain" description="HTH myb-type" evidence="5">
    <location>
        <begin position="68"/>
        <end position="122"/>
    </location>
</feature>
<evidence type="ECO:0000256" key="3">
    <source>
        <dbReference type="SAM" id="MobiDB-lite"/>
    </source>
</evidence>
<feature type="compositionally biased region" description="Pro residues" evidence="3">
    <location>
        <begin position="132"/>
        <end position="150"/>
    </location>
</feature>
<dbReference type="PANTHER" id="PTHR45614:SF232">
    <property type="entry name" value="TRANSCRIPTION FACTOR MYB3R-2"/>
    <property type="match status" value="1"/>
</dbReference>
<feature type="region of interest" description="Disordered" evidence="3">
    <location>
        <begin position="1"/>
        <end position="27"/>
    </location>
</feature>
<feature type="domain" description="Myb-like" evidence="4">
    <location>
        <begin position="15"/>
        <end position="67"/>
    </location>
</feature>
<dbReference type="Gene3D" id="1.10.10.60">
    <property type="entry name" value="Homeodomain-like"/>
    <property type="match status" value="2"/>
</dbReference>
<organism evidence="6 7">
    <name type="scientific">Porphyridium purpureum</name>
    <name type="common">Red alga</name>
    <name type="synonym">Porphyridium cruentum</name>
    <dbReference type="NCBI Taxonomy" id="35688"/>
    <lineage>
        <taxon>Eukaryota</taxon>
        <taxon>Rhodophyta</taxon>
        <taxon>Bangiophyceae</taxon>
        <taxon>Porphyridiales</taxon>
        <taxon>Porphyridiaceae</taxon>
        <taxon>Porphyridium</taxon>
    </lineage>
</organism>
<evidence type="ECO:0000313" key="7">
    <source>
        <dbReference type="Proteomes" id="UP000324585"/>
    </source>
</evidence>
<dbReference type="EMBL" id="VRMN01000002">
    <property type="protein sequence ID" value="KAA8497238.1"/>
    <property type="molecule type" value="Genomic_DNA"/>
</dbReference>
<dbReference type="InterPro" id="IPR017930">
    <property type="entry name" value="Myb_dom"/>
</dbReference>
<comment type="caution">
    <text evidence="6">The sequence shown here is derived from an EMBL/GenBank/DDBJ whole genome shotgun (WGS) entry which is preliminary data.</text>
</comment>
<feature type="domain" description="Myb-like" evidence="4">
    <location>
        <begin position="68"/>
        <end position="118"/>
    </location>
</feature>
<evidence type="ECO:0000259" key="4">
    <source>
        <dbReference type="PROSITE" id="PS50090"/>
    </source>
</evidence>
<keyword evidence="1" id="KW-0677">Repeat</keyword>
<dbReference type="Pfam" id="PF13921">
    <property type="entry name" value="Myb_DNA-bind_6"/>
    <property type="match status" value="1"/>
</dbReference>
<dbReference type="PROSITE" id="PS51294">
    <property type="entry name" value="HTH_MYB"/>
    <property type="match status" value="2"/>
</dbReference>
<sequence length="311" mass="33932">MVEQGVPPRALGAAQKRGRKGSWSEEEDARLTELVQRMDTRCWTAIAAELSPLRTGKQCRERWMNHLDPKLRKGNWTPEEDERIIELHAIFGNSWANIARALPGRSDNIVKNHWHASVKRKLCEKETQPKSTPMPAPVAVPVPQPSPCIPTPAQRKKRKTAAPGSGAQRPPAIPVDKAAAASGSFVEPAQKAPGVSAPDVLVAAAQMVQKDHAVRNVDRAEIPGIDVRDAVALCELHWSVASDIPRDIEFVLFENQEPVQLQMHAASAGPARSPRGLSFDSMCLARSKCSVMSPALIQTGMSVPLHEPRAP</sequence>
<dbReference type="OrthoDB" id="5805at2759"/>
<accession>A0A5J4Z1N3</accession>
<evidence type="ECO:0000259" key="5">
    <source>
        <dbReference type="PROSITE" id="PS51294"/>
    </source>
</evidence>
<keyword evidence="7" id="KW-1185">Reference proteome</keyword>
<dbReference type="CDD" id="cd00167">
    <property type="entry name" value="SANT"/>
    <property type="match status" value="2"/>
</dbReference>
<keyword evidence="2" id="KW-0238">DNA-binding</keyword>
<dbReference type="InterPro" id="IPR001005">
    <property type="entry name" value="SANT/Myb"/>
</dbReference>
<dbReference type="FunFam" id="1.10.10.60:FF:000010">
    <property type="entry name" value="Transcriptional activator Myb isoform A"/>
    <property type="match status" value="1"/>
</dbReference>
<reference evidence="7" key="1">
    <citation type="journal article" date="2019" name="Nat. Commun.">
        <title>Expansion of phycobilisome linker gene families in mesophilic red algae.</title>
        <authorList>
            <person name="Lee J."/>
            <person name="Kim D."/>
            <person name="Bhattacharya D."/>
            <person name="Yoon H.S."/>
        </authorList>
    </citation>
    <scope>NUCLEOTIDE SEQUENCE [LARGE SCALE GENOMIC DNA]</scope>
    <source>
        <strain evidence="7">CCMP 1328</strain>
    </source>
</reference>
<dbReference type="SUPFAM" id="SSF46689">
    <property type="entry name" value="Homeodomain-like"/>
    <property type="match status" value="1"/>
</dbReference>
<dbReference type="PANTHER" id="PTHR45614">
    <property type="entry name" value="MYB PROTEIN-RELATED"/>
    <property type="match status" value="1"/>
</dbReference>
<dbReference type="Proteomes" id="UP000324585">
    <property type="component" value="Unassembled WGS sequence"/>
</dbReference>
<dbReference type="InterPro" id="IPR050560">
    <property type="entry name" value="MYB_TF"/>
</dbReference>
<gene>
    <name evidence="6" type="ORF">FVE85_0967</name>
</gene>
<dbReference type="AlphaFoldDB" id="A0A5J4Z1N3"/>
<feature type="region of interest" description="Disordered" evidence="3">
    <location>
        <begin position="124"/>
        <end position="172"/>
    </location>
</feature>
<protein>
    <submittedName>
        <fullName evidence="6">Myb-related protein B</fullName>
    </submittedName>
</protein>
<feature type="domain" description="HTH myb-type" evidence="5">
    <location>
        <begin position="19"/>
        <end position="67"/>
    </location>
</feature>
<evidence type="ECO:0000256" key="1">
    <source>
        <dbReference type="ARBA" id="ARBA00022737"/>
    </source>
</evidence>
<proteinExistence type="predicted"/>